<accession>A0A2T2WEX0</accession>
<evidence type="ECO:0000256" key="5">
    <source>
        <dbReference type="ARBA" id="ARBA00022679"/>
    </source>
</evidence>
<feature type="domain" description="Formyl transferase C-terminal" evidence="10">
    <location>
        <begin position="205"/>
        <end position="297"/>
    </location>
</feature>
<dbReference type="Gene3D" id="3.40.50.170">
    <property type="entry name" value="Formyl transferase, N-terminal domain"/>
    <property type="match status" value="1"/>
</dbReference>
<comment type="catalytic activity">
    <reaction evidence="7 8">
        <text>L-methionyl-tRNA(fMet) + (6R)-10-formyltetrahydrofolate = N-formyl-L-methionyl-tRNA(fMet) + (6S)-5,6,7,8-tetrahydrofolate + H(+)</text>
        <dbReference type="Rhea" id="RHEA:24380"/>
        <dbReference type="Rhea" id="RHEA-COMP:9952"/>
        <dbReference type="Rhea" id="RHEA-COMP:9953"/>
        <dbReference type="ChEBI" id="CHEBI:15378"/>
        <dbReference type="ChEBI" id="CHEBI:57453"/>
        <dbReference type="ChEBI" id="CHEBI:78530"/>
        <dbReference type="ChEBI" id="CHEBI:78844"/>
        <dbReference type="ChEBI" id="CHEBI:195366"/>
        <dbReference type="EC" id="2.1.2.9"/>
    </reaction>
</comment>
<dbReference type="GO" id="GO:0005829">
    <property type="term" value="C:cytosol"/>
    <property type="evidence" value="ECO:0007669"/>
    <property type="project" value="TreeGrafter"/>
</dbReference>
<evidence type="ECO:0000256" key="4">
    <source>
        <dbReference type="ARBA" id="ARBA00016014"/>
    </source>
</evidence>
<comment type="caution">
    <text evidence="11">The sequence shown here is derived from an EMBL/GenBank/DDBJ whole genome shotgun (WGS) entry which is preliminary data.</text>
</comment>
<dbReference type="InterPro" id="IPR044135">
    <property type="entry name" value="Met-tRNA-FMT_C"/>
</dbReference>
<organism evidence="11 12">
    <name type="scientific">Sulfobacillus acidophilus</name>
    <dbReference type="NCBI Taxonomy" id="53633"/>
    <lineage>
        <taxon>Bacteria</taxon>
        <taxon>Bacillati</taxon>
        <taxon>Bacillota</taxon>
        <taxon>Clostridia</taxon>
        <taxon>Eubacteriales</taxon>
        <taxon>Clostridiales Family XVII. Incertae Sedis</taxon>
        <taxon>Sulfobacillus</taxon>
    </lineage>
</organism>
<name>A0A2T2WEX0_9FIRM</name>
<dbReference type="InterPro" id="IPR001555">
    <property type="entry name" value="GART_AS"/>
</dbReference>
<dbReference type="PANTHER" id="PTHR11138:SF5">
    <property type="entry name" value="METHIONYL-TRNA FORMYLTRANSFERASE, MITOCHONDRIAL"/>
    <property type="match status" value="1"/>
</dbReference>
<dbReference type="Pfam" id="PF02911">
    <property type="entry name" value="Formyl_trans_C"/>
    <property type="match status" value="1"/>
</dbReference>
<evidence type="ECO:0000313" key="12">
    <source>
        <dbReference type="Proteomes" id="UP000241848"/>
    </source>
</evidence>
<evidence type="ECO:0000313" key="11">
    <source>
        <dbReference type="EMBL" id="PSR20795.1"/>
    </source>
</evidence>
<dbReference type="InterPro" id="IPR011034">
    <property type="entry name" value="Formyl_transferase-like_C_sf"/>
</dbReference>
<evidence type="ECO:0000259" key="9">
    <source>
        <dbReference type="Pfam" id="PF00551"/>
    </source>
</evidence>
<dbReference type="SUPFAM" id="SSF50486">
    <property type="entry name" value="FMT C-terminal domain-like"/>
    <property type="match status" value="1"/>
</dbReference>
<dbReference type="NCBIfam" id="TIGR00460">
    <property type="entry name" value="fmt"/>
    <property type="match status" value="1"/>
</dbReference>
<dbReference type="PANTHER" id="PTHR11138">
    <property type="entry name" value="METHIONYL-TRNA FORMYLTRANSFERASE"/>
    <property type="match status" value="1"/>
</dbReference>
<proteinExistence type="inferred from homology"/>
<evidence type="ECO:0000256" key="2">
    <source>
        <dbReference type="ARBA" id="ARBA00010699"/>
    </source>
</evidence>
<dbReference type="Gene3D" id="3.10.25.10">
    <property type="entry name" value="Formyl transferase, C-terminal domain"/>
    <property type="match status" value="1"/>
</dbReference>
<dbReference type="InterPro" id="IPR002376">
    <property type="entry name" value="Formyl_transf_N"/>
</dbReference>
<dbReference type="InterPro" id="IPR037022">
    <property type="entry name" value="Formyl_trans_C_sf"/>
</dbReference>
<keyword evidence="6 8" id="KW-0648">Protein biosynthesis</keyword>
<feature type="binding site" evidence="8">
    <location>
        <begin position="107"/>
        <end position="110"/>
    </location>
    <ligand>
        <name>(6S)-5,6,7,8-tetrahydrofolate</name>
        <dbReference type="ChEBI" id="CHEBI:57453"/>
    </ligand>
</feature>
<dbReference type="Pfam" id="PF00551">
    <property type="entry name" value="Formyl_trans_N"/>
    <property type="match status" value="1"/>
</dbReference>
<dbReference type="SUPFAM" id="SSF53328">
    <property type="entry name" value="Formyltransferase"/>
    <property type="match status" value="1"/>
</dbReference>
<dbReference type="PROSITE" id="PS00373">
    <property type="entry name" value="GART"/>
    <property type="match status" value="1"/>
</dbReference>
<feature type="domain" description="Formyl transferase N-terminal" evidence="9">
    <location>
        <begin position="3"/>
        <end position="170"/>
    </location>
</feature>
<dbReference type="GO" id="GO:0004479">
    <property type="term" value="F:methionyl-tRNA formyltransferase activity"/>
    <property type="evidence" value="ECO:0007669"/>
    <property type="project" value="UniProtKB-UniRule"/>
</dbReference>
<evidence type="ECO:0000256" key="7">
    <source>
        <dbReference type="ARBA" id="ARBA00048558"/>
    </source>
</evidence>
<evidence type="ECO:0000256" key="1">
    <source>
        <dbReference type="ARBA" id="ARBA00002606"/>
    </source>
</evidence>
<evidence type="ECO:0000256" key="8">
    <source>
        <dbReference type="HAMAP-Rule" id="MF_00182"/>
    </source>
</evidence>
<comment type="similarity">
    <text evidence="2 8">Belongs to the Fmt family.</text>
</comment>
<reference evidence="11 12" key="1">
    <citation type="journal article" date="2014" name="BMC Genomics">
        <title>Comparison of environmental and isolate Sulfobacillus genomes reveals diverse carbon, sulfur, nitrogen, and hydrogen metabolisms.</title>
        <authorList>
            <person name="Justice N.B."/>
            <person name="Norman A."/>
            <person name="Brown C.T."/>
            <person name="Singh A."/>
            <person name="Thomas B.C."/>
            <person name="Banfield J.F."/>
        </authorList>
    </citation>
    <scope>NUCLEOTIDE SEQUENCE [LARGE SCALE GENOMIC DNA]</scope>
    <source>
        <strain evidence="11">AMDSBA3</strain>
    </source>
</reference>
<protein>
    <recommendedName>
        <fullName evidence="4 8">Methionyl-tRNA formyltransferase</fullName>
        <ecNumber evidence="3 8">2.1.2.9</ecNumber>
    </recommendedName>
</protein>
<dbReference type="Proteomes" id="UP000241848">
    <property type="component" value="Unassembled WGS sequence"/>
</dbReference>
<evidence type="ECO:0000259" key="10">
    <source>
        <dbReference type="Pfam" id="PF02911"/>
    </source>
</evidence>
<dbReference type="AlphaFoldDB" id="A0A2T2WEX0"/>
<dbReference type="InterPro" id="IPR005794">
    <property type="entry name" value="Fmt"/>
</dbReference>
<dbReference type="InterPro" id="IPR005793">
    <property type="entry name" value="Formyl_trans_C"/>
</dbReference>
<sequence length="306" mass="33659">MARIVFMGTPGYAQQILAKICDRGDTFLVVTKPDTPQGRGRRLSSSDVARWAQAQGLDLVKPCKLKDLRSQLDAFRPDYILTAAYGRILPKWLLDLPRFGSYNLHASLLPRWRGPNPIAWAILAQDEQTGVTLMRMDEGVDTGPIVSQGRCAIAADDTTASLADRLAELAAGLWTGALSRWGLTAFPAQPQSTQGVTFAPKFDADANRVDWTRNAHFLDAHIRSMTPDPGAYTTWHETRLKIWRAQVHSMTEKWSPGTAVLDGNDWLVGTGMGILRICAIQPAGGRPMSPGAYVRGRSGRHPWVLS</sequence>
<gene>
    <name evidence="8" type="primary">fmt</name>
    <name evidence="11" type="ORF">C7B45_13330</name>
</gene>
<dbReference type="EMBL" id="PXYV01000050">
    <property type="protein sequence ID" value="PSR20795.1"/>
    <property type="molecule type" value="Genomic_DNA"/>
</dbReference>
<dbReference type="EC" id="2.1.2.9" evidence="3 8"/>
<dbReference type="CDD" id="cd08646">
    <property type="entry name" value="FMT_core_Met-tRNA-FMT_N"/>
    <property type="match status" value="1"/>
</dbReference>
<evidence type="ECO:0000256" key="3">
    <source>
        <dbReference type="ARBA" id="ARBA00012261"/>
    </source>
</evidence>
<dbReference type="InterPro" id="IPR036477">
    <property type="entry name" value="Formyl_transf_N_sf"/>
</dbReference>
<comment type="function">
    <text evidence="1 8">Attaches a formyl group to the free amino group of methionyl-tRNA(fMet). The formyl group appears to play a dual role in the initiator identity of N-formylmethionyl-tRNA by promoting its recognition by IF2 and preventing the misappropriation of this tRNA by the elongation apparatus.</text>
</comment>
<dbReference type="CDD" id="cd08704">
    <property type="entry name" value="Met_tRNA_FMT_C"/>
    <property type="match status" value="1"/>
</dbReference>
<dbReference type="InterPro" id="IPR041711">
    <property type="entry name" value="Met-tRNA-FMT_N"/>
</dbReference>
<dbReference type="HAMAP" id="MF_00182">
    <property type="entry name" value="Formyl_trans"/>
    <property type="match status" value="1"/>
</dbReference>
<keyword evidence="5 8" id="KW-0808">Transferase</keyword>
<evidence type="ECO:0000256" key="6">
    <source>
        <dbReference type="ARBA" id="ARBA00022917"/>
    </source>
</evidence>